<evidence type="ECO:0000256" key="4">
    <source>
        <dbReference type="ARBA" id="ARBA00022692"/>
    </source>
</evidence>
<keyword evidence="14" id="KW-1185">Reference proteome</keyword>
<dbReference type="PANTHER" id="PTHR11616">
    <property type="entry name" value="SODIUM/CHLORIDE DEPENDENT TRANSPORTER"/>
    <property type="match status" value="1"/>
</dbReference>
<dbReference type="PANTHER" id="PTHR11616:SF236">
    <property type="entry name" value="TRANSPORTER"/>
    <property type="match status" value="1"/>
</dbReference>
<dbReference type="SUPFAM" id="SSF161070">
    <property type="entry name" value="SNF-like"/>
    <property type="match status" value="1"/>
</dbReference>
<dbReference type="OrthoDB" id="6581954at2759"/>
<feature type="binding site" evidence="8">
    <location>
        <position position="59"/>
    </location>
    <ligand>
        <name>Na(+)</name>
        <dbReference type="ChEBI" id="CHEBI:29101"/>
        <label>1</label>
    </ligand>
</feature>
<evidence type="ECO:0000256" key="12">
    <source>
        <dbReference type="SAM" id="Phobius"/>
    </source>
</evidence>
<dbReference type="InterPro" id="IPR000175">
    <property type="entry name" value="Na/ntran_symport"/>
</dbReference>
<feature type="binding site" evidence="8">
    <location>
        <position position="314"/>
    </location>
    <ligand>
        <name>Na(+)</name>
        <dbReference type="ChEBI" id="CHEBI:29101"/>
        <label>1</label>
    </ligand>
</feature>
<keyword evidence="3 10" id="KW-0813">Transport</keyword>
<feature type="transmembrane region" description="Helical" evidence="12">
    <location>
        <begin position="259"/>
        <end position="280"/>
    </location>
</feature>
<evidence type="ECO:0000256" key="3">
    <source>
        <dbReference type="ARBA" id="ARBA00022448"/>
    </source>
</evidence>
<keyword evidence="9" id="KW-1015">Disulfide bond</keyword>
<dbReference type="AlphaFoldDB" id="A0A3R7PE46"/>
<feature type="binding site" evidence="8">
    <location>
        <position position="62"/>
    </location>
    <ligand>
        <name>Na(+)</name>
        <dbReference type="ChEBI" id="CHEBI:29101"/>
        <label>1</label>
    </ligand>
</feature>
<dbReference type="PROSITE" id="PS50267">
    <property type="entry name" value="NA_NEUROTRAN_SYMP_3"/>
    <property type="match status" value="1"/>
</dbReference>
<evidence type="ECO:0000256" key="11">
    <source>
        <dbReference type="SAM" id="MobiDB-lite"/>
    </source>
</evidence>
<evidence type="ECO:0000256" key="8">
    <source>
        <dbReference type="PIRSR" id="PIRSR600175-1"/>
    </source>
</evidence>
<feature type="transmembrane region" description="Helical" evidence="12">
    <location>
        <begin position="311"/>
        <end position="331"/>
    </location>
</feature>
<evidence type="ECO:0000256" key="10">
    <source>
        <dbReference type="RuleBase" id="RU003732"/>
    </source>
</evidence>
<keyword evidence="8" id="KW-0479">Metal-binding</keyword>
<keyword evidence="4 10" id="KW-0812">Transmembrane</keyword>
<dbReference type="GO" id="GO:0005283">
    <property type="term" value="F:amino acid:sodium symporter activity"/>
    <property type="evidence" value="ECO:0007669"/>
    <property type="project" value="TreeGrafter"/>
</dbReference>
<organism evidence="13 14">
    <name type="scientific">Penaeus vannamei</name>
    <name type="common">Whiteleg shrimp</name>
    <name type="synonym">Litopenaeus vannamei</name>
    <dbReference type="NCBI Taxonomy" id="6689"/>
    <lineage>
        <taxon>Eukaryota</taxon>
        <taxon>Metazoa</taxon>
        <taxon>Ecdysozoa</taxon>
        <taxon>Arthropoda</taxon>
        <taxon>Crustacea</taxon>
        <taxon>Multicrustacea</taxon>
        <taxon>Malacostraca</taxon>
        <taxon>Eumalacostraca</taxon>
        <taxon>Eucarida</taxon>
        <taxon>Decapoda</taxon>
        <taxon>Dendrobranchiata</taxon>
        <taxon>Penaeoidea</taxon>
        <taxon>Penaeidae</taxon>
        <taxon>Penaeus</taxon>
    </lineage>
</organism>
<gene>
    <name evidence="13" type="ORF">C7M84_013938</name>
</gene>
<comment type="subcellular location">
    <subcellularLocation>
        <location evidence="1">Membrane</location>
        <topology evidence="1">Multi-pass membrane protein</topology>
    </subcellularLocation>
</comment>
<dbReference type="PRINTS" id="PR00176">
    <property type="entry name" value="NANEUSMPORT"/>
</dbReference>
<name>A0A3R7PE46_PENVA</name>
<accession>A0A3R7PE46</accession>
<feature type="binding site" evidence="8">
    <location>
        <position position="66"/>
    </location>
    <ligand>
        <name>Na(+)</name>
        <dbReference type="ChEBI" id="CHEBI:29101"/>
        <label>1</label>
    </ligand>
</feature>
<dbReference type="Pfam" id="PF00209">
    <property type="entry name" value="SNF"/>
    <property type="match status" value="1"/>
</dbReference>
<keyword evidence="5 10" id="KW-0769">Symport</keyword>
<dbReference type="EMBL" id="QCYY01002736">
    <property type="protein sequence ID" value="ROT67957.1"/>
    <property type="molecule type" value="Genomic_DNA"/>
</dbReference>
<sequence length="384" mass="42568">MSAGGRTTWPTPYEPYKATSPSPGVAKVETGGGGVGGGVQDEDRGHWGSKAEFLLSCIGLSVGIGNVWRFPYLAYENGGAAFLFPYIILLVLIGKPMYLMETALGQYSQLGPMNVWRCAPVMQGVGVAMVILSLITAIYYNQLMAYTLFYMFDCWAADVPWATCDPEWADDNCFAVGGIYPCARYNLTGPTDTINCTLKNESSAVQFWERGVLNIDKSGMKEFGQIGDIQVKLTLYLLLSWVIVFLCLMKGIKSSGKVVYFTATFPYIILIALLVVGVMLEGATKGLTFLFVPKWEKILDVHVWRKAAEQMFFSLSVSWGGLIMFGSYNKFRNKVRSRSQRRFGVPLFAGLSLRRCTSTPPSRHSFPLLFPFPFQVHIDASIVP</sequence>
<evidence type="ECO:0000256" key="5">
    <source>
        <dbReference type="ARBA" id="ARBA00022847"/>
    </source>
</evidence>
<evidence type="ECO:0000256" key="1">
    <source>
        <dbReference type="ARBA" id="ARBA00004141"/>
    </source>
</evidence>
<evidence type="ECO:0000256" key="7">
    <source>
        <dbReference type="ARBA" id="ARBA00023136"/>
    </source>
</evidence>
<dbReference type="STRING" id="6689.A0A3R7PE46"/>
<feature type="transmembrane region" description="Helical" evidence="12">
    <location>
        <begin position="121"/>
        <end position="140"/>
    </location>
</feature>
<reference evidence="13 14" key="2">
    <citation type="submission" date="2019-01" db="EMBL/GenBank/DDBJ databases">
        <title>The decoding of complex shrimp genome reveals the adaptation for benthos swimmer, frequently molting mechanism and breeding impact on genome.</title>
        <authorList>
            <person name="Sun Y."/>
            <person name="Gao Y."/>
            <person name="Yu Y."/>
        </authorList>
    </citation>
    <scope>NUCLEOTIDE SEQUENCE [LARGE SCALE GENOMIC DNA]</scope>
    <source>
        <tissue evidence="13">Muscle</tissue>
    </source>
</reference>
<dbReference type="GO" id="GO:0089718">
    <property type="term" value="P:amino acid import across plasma membrane"/>
    <property type="evidence" value="ECO:0007669"/>
    <property type="project" value="TreeGrafter"/>
</dbReference>
<dbReference type="PROSITE" id="PS00610">
    <property type="entry name" value="NA_NEUROTRAN_SYMP_1"/>
    <property type="match status" value="1"/>
</dbReference>
<dbReference type="GO" id="GO:0005886">
    <property type="term" value="C:plasma membrane"/>
    <property type="evidence" value="ECO:0007669"/>
    <property type="project" value="TreeGrafter"/>
</dbReference>
<evidence type="ECO:0000313" key="14">
    <source>
        <dbReference type="Proteomes" id="UP000283509"/>
    </source>
</evidence>
<evidence type="ECO:0000313" key="13">
    <source>
        <dbReference type="EMBL" id="ROT67957.1"/>
    </source>
</evidence>
<comment type="caution">
    <text evidence="13">The sequence shown here is derived from an EMBL/GenBank/DDBJ whole genome shotgun (WGS) entry which is preliminary data.</text>
</comment>
<dbReference type="GO" id="GO:0046872">
    <property type="term" value="F:metal ion binding"/>
    <property type="evidence" value="ECO:0007669"/>
    <property type="project" value="UniProtKB-KW"/>
</dbReference>
<keyword evidence="6 12" id="KW-1133">Transmembrane helix</keyword>
<feature type="transmembrane region" description="Helical" evidence="12">
    <location>
        <begin position="80"/>
        <end position="100"/>
    </location>
</feature>
<protein>
    <recommendedName>
        <fullName evidence="10">Transporter</fullName>
    </recommendedName>
</protein>
<dbReference type="InterPro" id="IPR037272">
    <property type="entry name" value="SNS_sf"/>
</dbReference>
<dbReference type="GO" id="GO:0015179">
    <property type="term" value="F:L-amino acid transmembrane transporter activity"/>
    <property type="evidence" value="ECO:0007669"/>
    <property type="project" value="TreeGrafter"/>
</dbReference>
<dbReference type="Proteomes" id="UP000283509">
    <property type="component" value="Unassembled WGS sequence"/>
</dbReference>
<comment type="similarity">
    <text evidence="2 10">Belongs to the sodium:neurotransmitter symporter (SNF) (TC 2.A.22) family.</text>
</comment>
<feature type="region of interest" description="Disordered" evidence="11">
    <location>
        <begin position="1"/>
        <end position="24"/>
    </location>
</feature>
<evidence type="ECO:0000256" key="2">
    <source>
        <dbReference type="ARBA" id="ARBA00006459"/>
    </source>
</evidence>
<proteinExistence type="inferred from homology"/>
<evidence type="ECO:0000256" key="6">
    <source>
        <dbReference type="ARBA" id="ARBA00022989"/>
    </source>
</evidence>
<keyword evidence="7 12" id="KW-0472">Membrane</keyword>
<evidence type="ECO:0000256" key="9">
    <source>
        <dbReference type="PIRSR" id="PIRSR600175-2"/>
    </source>
</evidence>
<reference evidence="13 14" key="1">
    <citation type="submission" date="2018-04" db="EMBL/GenBank/DDBJ databases">
        <authorList>
            <person name="Zhang X."/>
            <person name="Yuan J."/>
            <person name="Li F."/>
            <person name="Xiang J."/>
        </authorList>
    </citation>
    <scope>NUCLEOTIDE SEQUENCE [LARGE SCALE GENOMIC DNA]</scope>
    <source>
        <tissue evidence="13">Muscle</tissue>
    </source>
</reference>
<feature type="disulfide bond" evidence="9">
    <location>
        <begin position="164"/>
        <end position="173"/>
    </location>
</feature>
<dbReference type="GO" id="GO:0015187">
    <property type="term" value="F:glycine transmembrane transporter activity"/>
    <property type="evidence" value="ECO:0007669"/>
    <property type="project" value="TreeGrafter"/>
</dbReference>
<keyword evidence="8" id="KW-0915">Sodium</keyword>